<proteinExistence type="predicted"/>
<feature type="region of interest" description="Disordered" evidence="2">
    <location>
        <begin position="1"/>
        <end position="126"/>
    </location>
</feature>
<dbReference type="InterPro" id="IPR009769">
    <property type="entry name" value="EDR2_C"/>
</dbReference>
<feature type="compositionally biased region" description="Basic and acidic residues" evidence="2">
    <location>
        <begin position="43"/>
        <end position="63"/>
    </location>
</feature>
<keyword evidence="5" id="KW-1185">Reference proteome</keyword>
<evidence type="ECO:0000313" key="5">
    <source>
        <dbReference type="Proteomes" id="UP001153069"/>
    </source>
</evidence>
<feature type="coiled-coil region" evidence="1">
    <location>
        <begin position="193"/>
        <end position="220"/>
    </location>
</feature>
<evidence type="ECO:0000256" key="1">
    <source>
        <dbReference type="SAM" id="Coils"/>
    </source>
</evidence>
<evidence type="ECO:0000256" key="2">
    <source>
        <dbReference type="SAM" id="MobiDB-lite"/>
    </source>
</evidence>
<gene>
    <name evidence="4" type="ORF">SEMRO_188_G081290.1</name>
</gene>
<evidence type="ECO:0000313" key="4">
    <source>
        <dbReference type="EMBL" id="CAB9504181.1"/>
    </source>
</evidence>
<comment type="caution">
    <text evidence="4">The sequence shown here is derived from an EMBL/GenBank/DDBJ whole genome shotgun (WGS) entry which is preliminary data.</text>
</comment>
<dbReference type="Proteomes" id="UP001153069">
    <property type="component" value="Unassembled WGS sequence"/>
</dbReference>
<protein>
    <recommendedName>
        <fullName evidence="3">Protein ENHANCED DISEASE RESISTANCE 2 C-terminal domain-containing protein</fullName>
    </recommendedName>
</protein>
<name>A0A9N8DP55_9STRA</name>
<reference evidence="4" key="1">
    <citation type="submission" date="2020-06" db="EMBL/GenBank/DDBJ databases">
        <authorList>
            <consortium name="Plant Systems Biology data submission"/>
        </authorList>
    </citation>
    <scope>NUCLEOTIDE SEQUENCE</scope>
    <source>
        <strain evidence="4">D6</strain>
    </source>
</reference>
<dbReference type="OrthoDB" id="9970435at2759"/>
<evidence type="ECO:0000259" key="3">
    <source>
        <dbReference type="Pfam" id="PF07059"/>
    </source>
</evidence>
<dbReference type="AlphaFoldDB" id="A0A9N8DP55"/>
<feature type="compositionally biased region" description="Basic residues" evidence="2">
    <location>
        <begin position="32"/>
        <end position="42"/>
    </location>
</feature>
<organism evidence="4 5">
    <name type="scientific">Seminavis robusta</name>
    <dbReference type="NCBI Taxonomy" id="568900"/>
    <lineage>
        <taxon>Eukaryota</taxon>
        <taxon>Sar</taxon>
        <taxon>Stramenopiles</taxon>
        <taxon>Ochrophyta</taxon>
        <taxon>Bacillariophyta</taxon>
        <taxon>Bacillariophyceae</taxon>
        <taxon>Bacillariophycidae</taxon>
        <taxon>Naviculales</taxon>
        <taxon>Naviculaceae</taxon>
        <taxon>Seminavis</taxon>
    </lineage>
</organism>
<dbReference type="EMBL" id="CAICTM010000187">
    <property type="protein sequence ID" value="CAB9504181.1"/>
    <property type="molecule type" value="Genomic_DNA"/>
</dbReference>
<sequence length="574" mass="64144">MDQVKAKADATKQGLGSALQKGSSAVQSATKGVKKAVKKTKSGVKDRMHAVGDVVKDASEKSRGMLGSSASRTRSGGGSVLPEEREEPVVTESSPLLSPEDKKDDGNQDDKKEAFAETGSTESKEDEDKATILSNILNWIHQNNQPVLAAIGAVAVYQLLAGGYQDVWNNSVPIPMFAVWISLGLLIGGVLGRLQAIEEMEMLQRKKEAARALERRETEDNMVESAPGSVRSLQKAAKVFRKPWTTLRRTHTKRTEKKRWRAHDKVNLVSQSMTKALFGVVPKEQRKSLMQVGVTEELLQEAQTQDESMEMLGSAIDDPDKLRAKSLEQDYVETLCPLRGIDIFQTECPDSDLATHPFLIEHGLRERPTFILNLVTQWGNVTMYYEFPDWLQDWDNVPPETENDREDTIALKRFLAGDEEYRSKRLKLLPVLVDGPGPIRFVAPAKKTFTVVRPTLPCTWKQHDAVKDADGNITQHCCLELVGDVMVDRGMRTAAVLVKRYLGSIVGDCALLLEKPDDQKEEEPRACLGLCRFDRIVVESCPDMPPREDEDKTEEERDMRRASMFMGKPLVLDE</sequence>
<feature type="compositionally biased region" description="Basic and acidic residues" evidence="2">
    <location>
        <begin position="99"/>
        <end position="115"/>
    </location>
</feature>
<feature type="region of interest" description="Disordered" evidence="2">
    <location>
        <begin position="542"/>
        <end position="574"/>
    </location>
</feature>
<keyword evidence="1" id="KW-0175">Coiled coil</keyword>
<feature type="compositionally biased region" description="Basic and acidic residues" evidence="2">
    <location>
        <begin position="1"/>
        <end position="10"/>
    </location>
</feature>
<feature type="domain" description="Protein ENHANCED DISEASE RESISTANCE 2 C-terminal" evidence="3">
    <location>
        <begin position="334"/>
        <end position="536"/>
    </location>
</feature>
<accession>A0A9N8DP55</accession>
<feature type="compositionally biased region" description="Basic and acidic residues" evidence="2">
    <location>
        <begin position="545"/>
        <end position="561"/>
    </location>
</feature>
<dbReference type="Pfam" id="PF07059">
    <property type="entry name" value="EDR2_C"/>
    <property type="match status" value="1"/>
</dbReference>